<feature type="transmembrane region" description="Helical" evidence="7">
    <location>
        <begin position="245"/>
        <end position="266"/>
    </location>
</feature>
<evidence type="ECO:0000313" key="10">
    <source>
        <dbReference type="Proteomes" id="UP001476950"/>
    </source>
</evidence>
<dbReference type="InterPro" id="IPR037185">
    <property type="entry name" value="EmrE-like"/>
</dbReference>
<feature type="transmembrane region" description="Helical" evidence="7">
    <location>
        <begin position="146"/>
        <end position="165"/>
    </location>
</feature>
<dbReference type="SUPFAM" id="SSF103481">
    <property type="entry name" value="Multidrug resistance efflux transporter EmrE"/>
    <property type="match status" value="2"/>
</dbReference>
<evidence type="ECO:0000256" key="1">
    <source>
        <dbReference type="ARBA" id="ARBA00004651"/>
    </source>
</evidence>
<feature type="transmembrane region" description="Helical" evidence="7">
    <location>
        <begin position="301"/>
        <end position="321"/>
    </location>
</feature>
<keyword evidence="6 7" id="KW-0472">Membrane</keyword>
<accession>A0ABV0KSF9</accession>
<keyword evidence="5 7" id="KW-1133">Transmembrane helix</keyword>
<evidence type="ECO:0000313" key="9">
    <source>
        <dbReference type="EMBL" id="MEP1062186.1"/>
    </source>
</evidence>
<feature type="domain" description="EamA" evidence="8">
    <location>
        <begin position="181"/>
        <end position="316"/>
    </location>
</feature>
<feature type="transmembrane region" description="Helical" evidence="7">
    <location>
        <begin position="50"/>
        <end position="72"/>
    </location>
</feature>
<gene>
    <name evidence="9" type="ORF">NDI38_27815</name>
</gene>
<evidence type="ECO:0000256" key="7">
    <source>
        <dbReference type="SAM" id="Phobius"/>
    </source>
</evidence>
<dbReference type="EMBL" id="JAMPLM010000056">
    <property type="protein sequence ID" value="MEP1062186.1"/>
    <property type="molecule type" value="Genomic_DNA"/>
</dbReference>
<reference evidence="9 10" key="1">
    <citation type="submission" date="2022-04" db="EMBL/GenBank/DDBJ databases">
        <title>Positive selection, recombination, and allopatry shape intraspecific diversity of widespread and dominant cyanobacteria.</title>
        <authorList>
            <person name="Wei J."/>
            <person name="Shu W."/>
            <person name="Hu C."/>
        </authorList>
    </citation>
    <scope>NUCLEOTIDE SEQUENCE [LARGE SCALE GENOMIC DNA]</scope>
    <source>
        <strain evidence="9 10">AS-A4</strain>
    </source>
</reference>
<feature type="domain" description="EamA" evidence="8">
    <location>
        <begin position="20"/>
        <end position="162"/>
    </location>
</feature>
<sequence>MQPATEPSQRSNRTSGQAYLWLAVLIFGASSAVTRKITEIGAQHFVGGQNPISLCNVLFVGNLCALVVLLLLHRRHWNRRTLGQLARREWVSLAMVAILSGALAPGLIFQALALIPVTNVVLVSRLEPPVTLALSLWLLRERVNRWESMGAIAAFIGVALTILLQPAKEPLMQMGNFHIGLGELLAVLGAVALAISTIIGKKRLSKVPLGIYSTVRTGLGTLIFFIAALALYGQDHFAGVFSPFLWQWMLLYGIIIVVVGQSFWIAGLRASSVSTASLIGSFVPLAGILAAYLILGEVPTRAHYIGGGVILLGLLLSQVGIQHQTARRVAMTRVTAAPAEQAIEARMGFKGI</sequence>
<evidence type="ECO:0000256" key="6">
    <source>
        <dbReference type="ARBA" id="ARBA00023136"/>
    </source>
</evidence>
<evidence type="ECO:0000259" key="8">
    <source>
        <dbReference type="Pfam" id="PF00892"/>
    </source>
</evidence>
<comment type="similarity">
    <text evidence="2">Belongs to the EamA transporter family.</text>
</comment>
<proteinExistence type="inferred from homology"/>
<feature type="transmembrane region" description="Helical" evidence="7">
    <location>
        <begin position="177"/>
        <end position="199"/>
    </location>
</feature>
<evidence type="ECO:0000256" key="5">
    <source>
        <dbReference type="ARBA" id="ARBA00022989"/>
    </source>
</evidence>
<evidence type="ECO:0000256" key="3">
    <source>
        <dbReference type="ARBA" id="ARBA00022475"/>
    </source>
</evidence>
<feature type="transmembrane region" description="Helical" evidence="7">
    <location>
        <begin position="18"/>
        <end position="38"/>
    </location>
</feature>
<feature type="transmembrane region" description="Helical" evidence="7">
    <location>
        <begin position="121"/>
        <end position="139"/>
    </location>
</feature>
<organism evidence="9 10">
    <name type="scientific">Stenomitos frigidus AS-A4</name>
    <dbReference type="NCBI Taxonomy" id="2933935"/>
    <lineage>
        <taxon>Bacteria</taxon>
        <taxon>Bacillati</taxon>
        <taxon>Cyanobacteriota</taxon>
        <taxon>Cyanophyceae</taxon>
        <taxon>Leptolyngbyales</taxon>
        <taxon>Leptolyngbyaceae</taxon>
        <taxon>Stenomitos</taxon>
    </lineage>
</organism>
<evidence type="ECO:0000256" key="4">
    <source>
        <dbReference type="ARBA" id="ARBA00022692"/>
    </source>
</evidence>
<feature type="transmembrane region" description="Helical" evidence="7">
    <location>
        <begin position="93"/>
        <end position="115"/>
    </location>
</feature>
<protein>
    <submittedName>
        <fullName evidence="9">DMT family transporter</fullName>
    </submittedName>
</protein>
<dbReference type="InterPro" id="IPR050638">
    <property type="entry name" value="AA-Vitamin_Transporters"/>
</dbReference>
<name>A0ABV0KSF9_9CYAN</name>
<dbReference type="InterPro" id="IPR000620">
    <property type="entry name" value="EamA_dom"/>
</dbReference>
<dbReference type="RefSeq" id="WP_190449933.1">
    <property type="nucleotide sequence ID" value="NZ_JAMPLM010000056.1"/>
</dbReference>
<dbReference type="PANTHER" id="PTHR32322">
    <property type="entry name" value="INNER MEMBRANE TRANSPORTER"/>
    <property type="match status" value="1"/>
</dbReference>
<dbReference type="PANTHER" id="PTHR32322:SF18">
    <property type="entry name" value="S-ADENOSYLMETHIONINE_S-ADENOSYLHOMOCYSTEINE TRANSPORTER"/>
    <property type="match status" value="1"/>
</dbReference>
<evidence type="ECO:0000256" key="2">
    <source>
        <dbReference type="ARBA" id="ARBA00007362"/>
    </source>
</evidence>
<dbReference type="Proteomes" id="UP001476950">
    <property type="component" value="Unassembled WGS sequence"/>
</dbReference>
<comment type="subcellular location">
    <subcellularLocation>
        <location evidence="1">Cell membrane</location>
        <topology evidence="1">Multi-pass membrane protein</topology>
    </subcellularLocation>
</comment>
<dbReference type="Pfam" id="PF00892">
    <property type="entry name" value="EamA"/>
    <property type="match status" value="2"/>
</dbReference>
<keyword evidence="10" id="KW-1185">Reference proteome</keyword>
<keyword evidence="4 7" id="KW-0812">Transmembrane</keyword>
<feature type="transmembrane region" description="Helical" evidence="7">
    <location>
        <begin position="278"/>
        <end position="295"/>
    </location>
</feature>
<keyword evidence="3" id="KW-1003">Cell membrane</keyword>
<comment type="caution">
    <text evidence="9">The sequence shown here is derived from an EMBL/GenBank/DDBJ whole genome shotgun (WGS) entry which is preliminary data.</text>
</comment>
<feature type="transmembrane region" description="Helical" evidence="7">
    <location>
        <begin position="211"/>
        <end position="233"/>
    </location>
</feature>